<dbReference type="AlphaFoldDB" id="A0A2J8XH51"/>
<gene>
    <name evidence="1" type="ORF">CR201_G0002525</name>
</gene>
<organism evidence="1">
    <name type="scientific">Pongo abelii</name>
    <name type="common">Sumatran orangutan</name>
    <name type="synonym">Pongo pygmaeus abelii</name>
    <dbReference type="NCBI Taxonomy" id="9601"/>
    <lineage>
        <taxon>Eukaryota</taxon>
        <taxon>Metazoa</taxon>
        <taxon>Chordata</taxon>
        <taxon>Craniata</taxon>
        <taxon>Vertebrata</taxon>
        <taxon>Euteleostomi</taxon>
        <taxon>Mammalia</taxon>
        <taxon>Eutheria</taxon>
        <taxon>Euarchontoglires</taxon>
        <taxon>Primates</taxon>
        <taxon>Haplorrhini</taxon>
        <taxon>Catarrhini</taxon>
        <taxon>Hominidae</taxon>
        <taxon>Pongo</taxon>
    </lineage>
</organism>
<protein>
    <submittedName>
        <fullName evidence="1">RAB31 isoform 4</fullName>
    </submittedName>
</protein>
<reference evidence="1" key="1">
    <citation type="submission" date="2017-12" db="EMBL/GenBank/DDBJ databases">
        <title>High-resolution comparative analysis of great ape genomes.</title>
        <authorList>
            <person name="Pollen A."/>
            <person name="Hastie A."/>
            <person name="Hormozdiari F."/>
            <person name="Dougherty M."/>
            <person name="Liu R."/>
            <person name="Chaisson M."/>
            <person name="Hoppe E."/>
            <person name="Hill C."/>
            <person name="Pang A."/>
            <person name="Hillier L."/>
            <person name="Baker C."/>
            <person name="Armstrong J."/>
            <person name="Shendure J."/>
            <person name="Paten B."/>
            <person name="Wilson R."/>
            <person name="Chao H."/>
            <person name="Schneider V."/>
            <person name="Ventura M."/>
            <person name="Kronenberg Z."/>
            <person name="Murali S."/>
            <person name="Gordon D."/>
            <person name="Cantsilieris S."/>
            <person name="Munson K."/>
            <person name="Nelson B."/>
            <person name="Raja A."/>
            <person name="Underwood J."/>
            <person name="Diekhans M."/>
            <person name="Fiddes I."/>
            <person name="Haussler D."/>
            <person name="Eichler E."/>
        </authorList>
    </citation>
    <scope>NUCLEOTIDE SEQUENCE [LARGE SCALE GENOMIC DNA]</scope>
    <source>
        <strain evidence="1">Susie</strain>
    </source>
</reference>
<dbReference type="EMBL" id="NDHI03003366">
    <property type="protein sequence ID" value="PNJ81361.1"/>
    <property type="molecule type" value="Genomic_DNA"/>
</dbReference>
<sequence>MMAIRELKVCLLGGLMEPICSLTKCHSIGRTLDKDKEGCVPAAPPGGRWRYVLRTPVTG</sequence>
<name>A0A2J8XH51_PONAB</name>
<evidence type="ECO:0000313" key="1">
    <source>
        <dbReference type="EMBL" id="PNJ81361.1"/>
    </source>
</evidence>
<proteinExistence type="predicted"/>
<accession>A0A2J8XH51</accession>
<comment type="caution">
    <text evidence="1">The sequence shown here is derived from an EMBL/GenBank/DDBJ whole genome shotgun (WGS) entry which is preliminary data.</text>
</comment>